<dbReference type="Gramene" id="mRNA:HanXRQr2_Chr11g0503941">
    <property type="protein sequence ID" value="CDS:HanXRQr2_Chr11g0503941.1"/>
    <property type="gene ID" value="HanXRQr2_Chr11g0503941"/>
</dbReference>
<dbReference type="AlphaFoldDB" id="A0A9K3N134"/>
<evidence type="ECO:0000313" key="2">
    <source>
        <dbReference type="Proteomes" id="UP000215914"/>
    </source>
</evidence>
<sequence length="57" mass="6659">MWTAYHLLEPADTAVQPEMAPAIVMMWRRTSRAPAMDGMRRRERVRKMQLEAAPSKM</sequence>
<proteinExistence type="predicted"/>
<keyword evidence="2" id="KW-1185">Reference proteome</keyword>
<reference evidence="1" key="1">
    <citation type="journal article" date="2017" name="Nature">
        <title>The sunflower genome provides insights into oil metabolism, flowering and Asterid evolution.</title>
        <authorList>
            <person name="Badouin H."/>
            <person name="Gouzy J."/>
            <person name="Grassa C.J."/>
            <person name="Murat F."/>
            <person name="Staton S.E."/>
            <person name="Cottret L."/>
            <person name="Lelandais-Briere C."/>
            <person name="Owens G.L."/>
            <person name="Carrere S."/>
            <person name="Mayjonade B."/>
            <person name="Legrand L."/>
            <person name="Gill N."/>
            <person name="Kane N.C."/>
            <person name="Bowers J.E."/>
            <person name="Hubner S."/>
            <person name="Bellec A."/>
            <person name="Berard A."/>
            <person name="Berges H."/>
            <person name="Blanchet N."/>
            <person name="Boniface M.C."/>
            <person name="Brunel D."/>
            <person name="Catrice O."/>
            <person name="Chaidir N."/>
            <person name="Claudel C."/>
            <person name="Donnadieu C."/>
            <person name="Faraut T."/>
            <person name="Fievet G."/>
            <person name="Helmstetter N."/>
            <person name="King M."/>
            <person name="Knapp S.J."/>
            <person name="Lai Z."/>
            <person name="Le Paslier M.C."/>
            <person name="Lippi Y."/>
            <person name="Lorenzon L."/>
            <person name="Mandel J.R."/>
            <person name="Marage G."/>
            <person name="Marchand G."/>
            <person name="Marquand E."/>
            <person name="Bret-Mestries E."/>
            <person name="Morien E."/>
            <person name="Nambeesan S."/>
            <person name="Nguyen T."/>
            <person name="Pegot-Espagnet P."/>
            <person name="Pouilly N."/>
            <person name="Raftis F."/>
            <person name="Sallet E."/>
            <person name="Schiex T."/>
            <person name="Thomas J."/>
            <person name="Vandecasteele C."/>
            <person name="Vares D."/>
            <person name="Vear F."/>
            <person name="Vautrin S."/>
            <person name="Crespi M."/>
            <person name="Mangin B."/>
            <person name="Burke J.M."/>
            <person name="Salse J."/>
            <person name="Munos S."/>
            <person name="Vincourt P."/>
            <person name="Rieseberg L.H."/>
            <person name="Langlade N.B."/>
        </authorList>
    </citation>
    <scope>NUCLEOTIDE SEQUENCE</scope>
    <source>
        <tissue evidence="1">Leaves</tissue>
    </source>
</reference>
<evidence type="ECO:0000313" key="1">
    <source>
        <dbReference type="EMBL" id="KAF5783096.1"/>
    </source>
</evidence>
<accession>A0A9K3N134</accession>
<reference evidence="1" key="2">
    <citation type="submission" date="2020-06" db="EMBL/GenBank/DDBJ databases">
        <title>Helianthus annuus Genome sequencing and assembly Release 2.</title>
        <authorList>
            <person name="Gouzy J."/>
            <person name="Langlade N."/>
            <person name="Munos S."/>
        </authorList>
    </citation>
    <scope>NUCLEOTIDE SEQUENCE</scope>
    <source>
        <tissue evidence="1">Leaves</tissue>
    </source>
</reference>
<comment type="caution">
    <text evidence="1">The sequence shown here is derived from an EMBL/GenBank/DDBJ whole genome shotgun (WGS) entry which is preliminary data.</text>
</comment>
<dbReference type="EMBL" id="MNCJ02000326">
    <property type="protein sequence ID" value="KAF5783096.1"/>
    <property type="molecule type" value="Genomic_DNA"/>
</dbReference>
<name>A0A9K3N134_HELAN</name>
<dbReference type="Proteomes" id="UP000215914">
    <property type="component" value="Unassembled WGS sequence"/>
</dbReference>
<organism evidence="1 2">
    <name type="scientific">Helianthus annuus</name>
    <name type="common">Common sunflower</name>
    <dbReference type="NCBI Taxonomy" id="4232"/>
    <lineage>
        <taxon>Eukaryota</taxon>
        <taxon>Viridiplantae</taxon>
        <taxon>Streptophyta</taxon>
        <taxon>Embryophyta</taxon>
        <taxon>Tracheophyta</taxon>
        <taxon>Spermatophyta</taxon>
        <taxon>Magnoliopsida</taxon>
        <taxon>eudicotyledons</taxon>
        <taxon>Gunneridae</taxon>
        <taxon>Pentapetalae</taxon>
        <taxon>asterids</taxon>
        <taxon>campanulids</taxon>
        <taxon>Asterales</taxon>
        <taxon>Asteraceae</taxon>
        <taxon>Asteroideae</taxon>
        <taxon>Heliantheae alliance</taxon>
        <taxon>Heliantheae</taxon>
        <taxon>Helianthus</taxon>
    </lineage>
</organism>
<gene>
    <name evidence="1" type="ORF">HanXRQr2_Chr11g0503941</name>
</gene>
<protein>
    <submittedName>
        <fullName evidence="1">Uncharacterized protein</fullName>
    </submittedName>
</protein>